<evidence type="ECO:0000256" key="2">
    <source>
        <dbReference type="SAM" id="SignalP"/>
    </source>
</evidence>
<keyword evidence="5" id="KW-1185">Reference proteome</keyword>
<dbReference type="Pfam" id="PF07338">
    <property type="entry name" value="YdgH_BhsA-like"/>
    <property type="match status" value="3"/>
</dbReference>
<dbReference type="Proteomes" id="UP001589758">
    <property type="component" value="Unassembled WGS sequence"/>
</dbReference>
<keyword evidence="1 2" id="KW-0732">Signal</keyword>
<feature type="chain" id="PRO_5047302344" evidence="2">
    <location>
        <begin position="33"/>
        <end position="320"/>
    </location>
</feature>
<dbReference type="InterPro" id="IPR051096">
    <property type="entry name" value="BhsA/McbA_stress_biofilm_assoc"/>
</dbReference>
<dbReference type="PANTHER" id="PTHR34156:SF2">
    <property type="entry name" value="PROTEIN YDGH"/>
    <property type="match status" value="1"/>
</dbReference>
<dbReference type="RefSeq" id="WP_385876541.1">
    <property type="nucleotide sequence ID" value="NZ_JBHLXE010000048.1"/>
</dbReference>
<dbReference type="SUPFAM" id="SSF159871">
    <property type="entry name" value="YdgH-like"/>
    <property type="match status" value="3"/>
</dbReference>
<feature type="signal peptide" evidence="2">
    <location>
        <begin position="1"/>
        <end position="32"/>
    </location>
</feature>
<evidence type="ECO:0000259" key="3">
    <source>
        <dbReference type="Pfam" id="PF07338"/>
    </source>
</evidence>
<dbReference type="EMBL" id="JBHLXE010000048">
    <property type="protein sequence ID" value="MFC0179439.1"/>
    <property type="molecule type" value="Genomic_DNA"/>
</dbReference>
<evidence type="ECO:0000256" key="1">
    <source>
        <dbReference type="ARBA" id="ARBA00022729"/>
    </source>
</evidence>
<dbReference type="PANTHER" id="PTHR34156">
    <property type="entry name" value="OUTER MEMBRANE PROTEIN-RELATED-RELATED"/>
    <property type="match status" value="1"/>
</dbReference>
<feature type="domain" description="YdgH/BhsA/McbA-like" evidence="3">
    <location>
        <begin position="127"/>
        <end position="184"/>
    </location>
</feature>
<feature type="domain" description="YdgH/BhsA/McbA-like" evidence="3">
    <location>
        <begin position="44"/>
        <end position="98"/>
    </location>
</feature>
<dbReference type="InterPro" id="IPR025543">
    <property type="entry name" value="Dodecin-like"/>
</dbReference>
<dbReference type="Gene3D" id="3.30.1660.10">
    <property type="entry name" value="Flavin-binding protein dodecin"/>
    <property type="match status" value="3"/>
</dbReference>
<sequence>MNKSSKTLKCFLNTARLALLPIAIVTSMSAFSAIEYDAEQAAQLKPYKEIKFQGRFASISAQNDAAKKRAEKEGAHAFYITDSIENSNGRYNISVALYEENAEKNTEDTRLTYRGIKELSRDDYEVLEPFDYIDIEETFTNPIDINNRIAKLAIEKDAAAFYIIESRDANNSGTRKSIKALLYKKDAPRNERKQYDLIPAGSEAAAKAIAEGRPELVESPQDIKADGSRVKFWEGDSSSPEKRYTVTLADGTKVQEVNRATAAKMEPFDSIEIRGSFNTSVDISHKVAKEANKRGAKYYRITLTKEGNGTNKTIYVDLFK</sequence>
<dbReference type="InterPro" id="IPR036275">
    <property type="entry name" value="YdgH-like_sf"/>
</dbReference>
<protein>
    <submittedName>
        <fullName evidence="4">YdgH/BhsA/McbA-like domain containing protein</fullName>
    </submittedName>
</protein>
<evidence type="ECO:0000313" key="5">
    <source>
        <dbReference type="Proteomes" id="UP001589758"/>
    </source>
</evidence>
<evidence type="ECO:0000313" key="4">
    <source>
        <dbReference type="EMBL" id="MFC0179439.1"/>
    </source>
</evidence>
<proteinExistence type="predicted"/>
<feature type="domain" description="YdgH/BhsA/McbA-like" evidence="3">
    <location>
        <begin position="265"/>
        <end position="320"/>
    </location>
</feature>
<accession>A0ABV6C8Y9</accession>
<gene>
    <name evidence="4" type="ORF">ACFFIT_04925</name>
</gene>
<dbReference type="InterPro" id="IPR010854">
    <property type="entry name" value="YdgH/BhsA/McbA-like_dom"/>
</dbReference>
<reference evidence="4 5" key="1">
    <citation type="submission" date="2024-09" db="EMBL/GenBank/DDBJ databases">
        <authorList>
            <person name="Sun Q."/>
            <person name="Mori K."/>
        </authorList>
    </citation>
    <scope>NUCLEOTIDE SEQUENCE [LARGE SCALE GENOMIC DNA]</scope>
    <source>
        <strain evidence="4 5">CCM 8545</strain>
    </source>
</reference>
<organism evidence="4 5">
    <name type="scientific">Thorsellia kenyensis</name>
    <dbReference type="NCBI Taxonomy" id="1549888"/>
    <lineage>
        <taxon>Bacteria</taxon>
        <taxon>Pseudomonadati</taxon>
        <taxon>Pseudomonadota</taxon>
        <taxon>Gammaproteobacteria</taxon>
        <taxon>Enterobacterales</taxon>
        <taxon>Thorselliaceae</taxon>
        <taxon>Thorsellia</taxon>
    </lineage>
</organism>
<name>A0ABV6C8Y9_9GAMM</name>
<comment type="caution">
    <text evidence="4">The sequence shown here is derived from an EMBL/GenBank/DDBJ whole genome shotgun (WGS) entry which is preliminary data.</text>
</comment>